<organism evidence="2 3">
    <name type="scientific">Elasticomyces elasticus</name>
    <dbReference type="NCBI Taxonomy" id="574655"/>
    <lineage>
        <taxon>Eukaryota</taxon>
        <taxon>Fungi</taxon>
        <taxon>Dikarya</taxon>
        <taxon>Ascomycota</taxon>
        <taxon>Pezizomycotina</taxon>
        <taxon>Dothideomycetes</taxon>
        <taxon>Dothideomycetidae</taxon>
        <taxon>Mycosphaerellales</taxon>
        <taxon>Teratosphaeriaceae</taxon>
        <taxon>Elasticomyces</taxon>
    </lineage>
</organism>
<gene>
    <name evidence="2" type="ORF">LTR97_009411</name>
</gene>
<proteinExistence type="predicted"/>
<reference evidence="2" key="1">
    <citation type="submission" date="2023-08" db="EMBL/GenBank/DDBJ databases">
        <title>Black Yeasts Isolated from many extreme environments.</title>
        <authorList>
            <person name="Coleine C."/>
            <person name="Stajich J.E."/>
            <person name="Selbmann L."/>
        </authorList>
    </citation>
    <scope>NUCLEOTIDE SEQUENCE</scope>
    <source>
        <strain evidence="2">CCFEE 5810</strain>
    </source>
</reference>
<name>A0AAN7ZS33_9PEZI</name>
<comment type="caution">
    <text evidence="2">The sequence shown here is derived from an EMBL/GenBank/DDBJ whole genome shotgun (WGS) entry which is preliminary data.</text>
</comment>
<feature type="region of interest" description="Disordered" evidence="1">
    <location>
        <begin position="479"/>
        <end position="515"/>
    </location>
</feature>
<dbReference type="EMBL" id="JAVRQU010000015">
    <property type="protein sequence ID" value="KAK5694820.1"/>
    <property type="molecule type" value="Genomic_DNA"/>
</dbReference>
<dbReference type="AlphaFoldDB" id="A0AAN7ZS33"/>
<evidence type="ECO:0000256" key="1">
    <source>
        <dbReference type="SAM" id="MobiDB-lite"/>
    </source>
</evidence>
<evidence type="ECO:0000313" key="3">
    <source>
        <dbReference type="Proteomes" id="UP001310594"/>
    </source>
</evidence>
<sequence length="537" mass="59656">MPSLLDLPAELVIEVGRACDRPSLCAMRLVCKDTAAAVYETYVSTCFRVHTHLVTTRGMEMLADVTAHNEFVKHIKKIVLVAPGLEPSKFDDNTSSYHQEPNETDEHYSLRCSKRNAWYKLEDERDCMTTSGSFVALLMQAMSSLHASGISPHVCIRDTEPINSALCGWSDLRDMLGTCVEPGDLSYGCIDDLMSKTFTAIAASPAKVEALSISALHECAASDFHPPSGMFGSPKAPFRYLKSLKLGFGDLSYGGWYGEDFEKLGATMRSAQGLQHITLSCAAYWNGFTSKTVCDFHHFQGFVHHLGHKSLRSIRLESMQIGVGDFTRLLAPMAAQLQRLHLIDIVIPAHECYGDLFRWILANVTMLSEVKLKDLADEHPLWLVHGKKKVDWFLIDAEGSNRVGAQTGEPLLPIDEDESTCSGDTQVYVGDLRTRLATLADDAEYDSLDDSSDEEATDEENQDEQYTIGEQQYAKLVGDVEYDQSDNPSDSEGASEENESDDRSIGDECWEGHECWGGDEEERYMKGGVYDDSDEEV</sequence>
<protein>
    <recommendedName>
        <fullName evidence="4">F-box domain-containing protein</fullName>
    </recommendedName>
</protein>
<dbReference type="Proteomes" id="UP001310594">
    <property type="component" value="Unassembled WGS sequence"/>
</dbReference>
<evidence type="ECO:0000313" key="2">
    <source>
        <dbReference type="EMBL" id="KAK5694820.1"/>
    </source>
</evidence>
<feature type="compositionally biased region" description="Acidic residues" evidence="1">
    <location>
        <begin position="445"/>
        <end position="463"/>
    </location>
</feature>
<feature type="compositionally biased region" description="Basic and acidic residues" evidence="1">
    <location>
        <begin position="501"/>
        <end position="515"/>
    </location>
</feature>
<feature type="region of interest" description="Disordered" evidence="1">
    <location>
        <begin position="445"/>
        <end position="466"/>
    </location>
</feature>
<accession>A0AAN7ZS33</accession>
<evidence type="ECO:0008006" key="4">
    <source>
        <dbReference type="Google" id="ProtNLM"/>
    </source>
</evidence>